<dbReference type="InterPro" id="IPR036890">
    <property type="entry name" value="HATPase_C_sf"/>
</dbReference>
<feature type="domain" description="Histidine kinase/HSP90-like ATPase" evidence="1">
    <location>
        <begin position="31"/>
        <end position="118"/>
    </location>
</feature>
<protein>
    <recommendedName>
        <fullName evidence="1">Histidine kinase/HSP90-like ATPase domain-containing protein</fullName>
    </recommendedName>
</protein>
<dbReference type="Gene3D" id="3.30.565.10">
    <property type="entry name" value="Histidine kinase-like ATPase, C-terminal domain"/>
    <property type="match status" value="1"/>
</dbReference>
<dbReference type="Pfam" id="PF02518">
    <property type="entry name" value="HATPase_c"/>
    <property type="match status" value="1"/>
</dbReference>
<evidence type="ECO:0000313" key="2">
    <source>
        <dbReference type="EMBL" id="MBC3939926.1"/>
    </source>
</evidence>
<sequence>MERILCFYRNSAPDVLITLDLDDIYIAYKKATFIALVINELVSNSFKYASPEEYADKRIRVEARITDDRIGMAFEDNGIGLPMGFSLEEAESIWLSIVLSIIKKELEGELAFHSGPGPQGAHLSGRPLLTRALYFFARP</sequence>
<reference evidence="2 3" key="1">
    <citation type="submission" date="2020-08" db="EMBL/GenBank/DDBJ databases">
        <authorList>
            <person name="Liu C."/>
            <person name="Sun Q."/>
        </authorList>
    </citation>
    <scope>NUCLEOTIDE SEQUENCE [LARGE SCALE GENOMIC DNA]</scope>
    <source>
        <strain evidence="2 3">22A2-44</strain>
    </source>
</reference>
<comment type="caution">
    <text evidence="2">The sequence shown here is derived from an EMBL/GenBank/DDBJ whole genome shotgun (WGS) entry which is preliminary data.</text>
</comment>
<evidence type="ECO:0000259" key="1">
    <source>
        <dbReference type="Pfam" id="PF02518"/>
    </source>
</evidence>
<dbReference type="Proteomes" id="UP000602181">
    <property type="component" value="Unassembled WGS sequence"/>
</dbReference>
<accession>A0ABR7AHI5</accession>
<dbReference type="RefSeq" id="WP_147437573.1">
    <property type="nucleotide sequence ID" value="NZ_JACOIH010000044.1"/>
</dbReference>
<proteinExistence type="predicted"/>
<keyword evidence="3" id="KW-1185">Reference proteome</keyword>
<name>A0ABR7AHI5_9FIRM</name>
<dbReference type="EMBL" id="JACOIH010000044">
    <property type="protein sequence ID" value="MBC3939926.1"/>
    <property type="molecule type" value="Genomic_DNA"/>
</dbReference>
<organism evidence="2 3">
    <name type="scientific">Anaerotruncus massiliensis</name>
    <name type="common">ex Togo et al. 2019</name>
    <dbReference type="NCBI Taxonomy" id="1673720"/>
    <lineage>
        <taxon>Bacteria</taxon>
        <taxon>Bacillati</taxon>
        <taxon>Bacillota</taxon>
        <taxon>Clostridia</taxon>
        <taxon>Eubacteriales</taxon>
        <taxon>Oscillospiraceae</taxon>
        <taxon>Anaerotruncus</taxon>
    </lineage>
</organism>
<evidence type="ECO:0000313" key="3">
    <source>
        <dbReference type="Proteomes" id="UP000602181"/>
    </source>
</evidence>
<dbReference type="SUPFAM" id="SSF55874">
    <property type="entry name" value="ATPase domain of HSP90 chaperone/DNA topoisomerase II/histidine kinase"/>
    <property type="match status" value="1"/>
</dbReference>
<dbReference type="InterPro" id="IPR003594">
    <property type="entry name" value="HATPase_dom"/>
</dbReference>
<gene>
    <name evidence="2" type="ORF">H8R05_13520</name>
</gene>